<keyword evidence="2" id="KW-1185">Reference proteome</keyword>
<protein>
    <submittedName>
        <fullName evidence="1">Uncharacterized protein</fullName>
    </submittedName>
</protein>
<evidence type="ECO:0000313" key="2">
    <source>
        <dbReference type="Proteomes" id="UP000724672"/>
    </source>
</evidence>
<dbReference type="Proteomes" id="UP000724672">
    <property type="component" value="Unassembled WGS sequence"/>
</dbReference>
<proteinExistence type="predicted"/>
<sequence length="72" mass="8832">MDKFFKRHPLVVDKNLAKIFGLNEVLVLQQINYWLELNKKNNNNFHEGRYWTYNTLEEWREEFPFLSSRGVI</sequence>
<gene>
    <name evidence="1" type="ORF">GOQ27_05330</name>
</gene>
<name>A0A942URI8_9FIRM</name>
<organism evidence="1 2">
    <name type="scientific">Anaeromonas frigoriresistens</name>
    <dbReference type="NCBI Taxonomy" id="2683708"/>
    <lineage>
        <taxon>Bacteria</taxon>
        <taxon>Bacillati</taxon>
        <taxon>Bacillota</taxon>
        <taxon>Tissierellia</taxon>
        <taxon>Tissierellales</taxon>
        <taxon>Thermohalobacteraceae</taxon>
        <taxon>Anaeromonas</taxon>
    </lineage>
</organism>
<reference evidence="1" key="1">
    <citation type="submission" date="2019-12" db="EMBL/GenBank/DDBJ databases">
        <title>Clostridiaceae gen. nov. sp. nov., isolated from sediment in Xinjiang, China.</title>
        <authorList>
            <person name="Zhang R."/>
        </authorList>
    </citation>
    <scope>NUCLEOTIDE SEQUENCE</scope>
    <source>
        <strain evidence="1">D2Q-11</strain>
    </source>
</reference>
<dbReference type="EMBL" id="WSFT01000022">
    <property type="protein sequence ID" value="MBS4537873.1"/>
    <property type="molecule type" value="Genomic_DNA"/>
</dbReference>
<dbReference type="AlphaFoldDB" id="A0A942URI8"/>
<accession>A0A942URI8</accession>
<comment type="caution">
    <text evidence="1">The sequence shown here is derived from an EMBL/GenBank/DDBJ whole genome shotgun (WGS) entry which is preliminary data.</text>
</comment>
<dbReference type="RefSeq" id="WP_203365801.1">
    <property type="nucleotide sequence ID" value="NZ_WSFT01000022.1"/>
</dbReference>
<evidence type="ECO:0000313" key="1">
    <source>
        <dbReference type="EMBL" id="MBS4537873.1"/>
    </source>
</evidence>